<dbReference type="Proteomes" id="UP001610432">
    <property type="component" value="Unassembled WGS sequence"/>
</dbReference>
<comment type="caution">
    <text evidence="3">The sequence shown here is derived from an EMBL/GenBank/DDBJ whole genome shotgun (WGS) entry which is preliminary data.</text>
</comment>
<dbReference type="EMBL" id="JBFXLQ010000011">
    <property type="protein sequence ID" value="KAL2869063.1"/>
    <property type="molecule type" value="Genomic_DNA"/>
</dbReference>
<protein>
    <submittedName>
        <fullName evidence="3">Uncharacterized protein</fullName>
    </submittedName>
</protein>
<evidence type="ECO:0000256" key="1">
    <source>
        <dbReference type="SAM" id="MobiDB-lite"/>
    </source>
</evidence>
<feature type="transmembrane region" description="Helical" evidence="2">
    <location>
        <begin position="73"/>
        <end position="99"/>
    </location>
</feature>
<keyword evidence="2" id="KW-0472">Membrane</keyword>
<keyword evidence="2" id="KW-1133">Transmembrane helix</keyword>
<proteinExistence type="predicted"/>
<keyword evidence="2" id="KW-0812">Transmembrane</keyword>
<evidence type="ECO:0000313" key="3">
    <source>
        <dbReference type="EMBL" id="KAL2869063.1"/>
    </source>
</evidence>
<dbReference type="GeneID" id="98147668"/>
<gene>
    <name evidence="3" type="ORF">BJX67DRAFT_379542</name>
</gene>
<sequence>MPLSLKPENNHNTRTTHPEDEERLLGLSHPSPNPDPDPGCLPPPATSRLRVHHLRSFTMFSEQRSQLVRNAQMCGWVFAVAITGTMICYLVFGVVPFMARSGV</sequence>
<feature type="compositionally biased region" description="Basic and acidic residues" evidence="1">
    <location>
        <begin position="8"/>
        <end position="24"/>
    </location>
</feature>
<organism evidence="3 4">
    <name type="scientific">Aspergillus lucknowensis</name>
    <dbReference type="NCBI Taxonomy" id="176173"/>
    <lineage>
        <taxon>Eukaryota</taxon>
        <taxon>Fungi</taxon>
        <taxon>Dikarya</taxon>
        <taxon>Ascomycota</taxon>
        <taxon>Pezizomycotina</taxon>
        <taxon>Eurotiomycetes</taxon>
        <taxon>Eurotiomycetidae</taxon>
        <taxon>Eurotiales</taxon>
        <taxon>Aspergillaceae</taxon>
        <taxon>Aspergillus</taxon>
        <taxon>Aspergillus subgen. Nidulantes</taxon>
    </lineage>
</organism>
<evidence type="ECO:0000313" key="4">
    <source>
        <dbReference type="Proteomes" id="UP001610432"/>
    </source>
</evidence>
<keyword evidence="4" id="KW-1185">Reference proteome</keyword>
<accession>A0ABR4LWZ9</accession>
<name>A0ABR4LWZ9_9EURO</name>
<feature type="compositionally biased region" description="Pro residues" evidence="1">
    <location>
        <begin position="31"/>
        <end position="44"/>
    </location>
</feature>
<evidence type="ECO:0000256" key="2">
    <source>
        <dbReference type="SAM" id="Phobius"/>
    </source>
</evidence>
<reference evidence="3 4" key="1">
    <citation type="submission" date="2024-07" db="EMBL/GenBank/DDBJ databases">
        <title>Section-level genome sequencing and comparative genomics of Aspergillus sections Usti and Cavernicolus.</title>
        <authorList>
            <consortium name="Lawrence Berkeley National Laboratory"/>
            <person name="Nybo J.L."/>
            <person name="Vesth T.C."/>
            <person name="Theobald S."/>
            <person name="Frisvad J.C."/>
            <person name="Larsen T.O."/>
            <person name="Kjaerboelling I."/>
            <person name="Rothschild-Mancinelli K."/>
            <person name="Lyhne E.K."/>
            <person name="Kogle M.E."/>
            <person name="Barry K."/>
            <person name="Clum A."/>
            <person name="Na H."/>
            <person name="Ledsgaard L."/>
            <person name="Lin J."/>
            <person name="Lipzen A."/>
            <person name="Kuo A."/>
            <person name="Riley R."/>
            <person name="Mondo S."/>
            <person name="Labutti K."/>
            <person name="Haridas S."/>
            <person name="Pangalinan J."/>
            <person name="Salamov A.A."/>
            <person name="Simmons B.A."/>
            <person name="Magnuson J.K."/>
            <person name="Chen J."/>
            <person name="Drula E."/>
            <person name="Henrissat B."/>
            <person name="Wiebenga A."/>
            <person name="Lubbers R.J."/>
            <person name="Gomes A.C."/>
            <person name="Macurrencykelacurrency M.R."/>
            <person name="Stajich J."/>
            <person name="Grigoriev I.V."/>
            <person name="Mortensen U.H."/>
            <person name="De Vries R.P."/>
            <person name="Baker S.E."/>
            <person name="Andersen M.R."/>
        </authorList>
    </citation>
    <scope>NUCLEOTIDE SEQUENCE [LARGE SCALE GENOMIC DNA]</scope>
    <source>
        <strain evidence="3 4">CBS 449.75</strain>
    </source>
</reference>
<dbReference type="RefSeq" id="XP_070888042.1">
    <property type="nucleotide sequence ID" value="XM_071032596.1"/>
</dbReference>
<feature type="region of interest" description="Disordered" evidence="1">
    <location>
        <begin position="1"/>
        <end position="44"/>
    </location>
</feature>